<evidence type="ECO:0000259" key="2">
    <source>
        <dbReference type="PROSITE" id="PS50144"/>
    </source>
</evidence>
<evidence type="ECO:0000313" key="3">
    <source>
        <dbReference type="EMBL" id="KAF1768162.1"/>
    </source>
</evidence>
<organism evidence="3 4">
    <name type="scientific">Caenorhabditis remanei</name>
    <name type="common">Caenorhabditis vulgaris</name>
    <dbReference type="NCBI Taxonomy" id="31234"/>
    <lineage>
        <taxon>Eukaryota</taxon>
        <taxon>Metazoa</taxon>
        <taxon>Ecdysozoa</taxon>
        <taxon>Nematoda</taxon>
        <taxon>Chromadorea</taxon>
        <taxon>Rhabditida</taxon>
        <taxon>Rhabditina</taxon>
        <taxon>Rhabditomorpha</taxon>
        <taxon>Rhabditoidea</taxon>
        <taxon>Rhabditidae</taxon>
        <taxon>Peloderinae</taxon>
        <taxon>Caenorhabditis</taxon>
    </lineage>
</organism>
<dbReference type="InterPro" id="IPR052664">
    <property type="entry name" value="BTB-MATH_domain_protein"/>
</dbReference>
<accession>A0A6A5HQT7</accession>
<gene>
    <name evidence="3" type="ORF">GCK72_008124</name>
</gene>
<dbReference type="Pfam" id="PF00917">
    <property type="entry name" value="MATH"/>
    <property type="match status" value="1"/>
</dbReference>
<dbReference type="Pfam" id="PF00651">
    <property type="entry name" value="BTB"/>
    <property type="match status" value="2"/>
</dbReference>
<dbReference type="SUPFAM" id="SSF54695">
    <property type="entry name" value="POZ domain"/>
    <property type="match status" value="2"/>
</dbReference>
<dbReference type="InterPro" id="IPR008974">
    <property type="entry name" value="TRAF-like"/>
</dbReference>
<dbReference type="PANTHER" id="PTHR22743:SF165">
    <property type="entry name" value="BTB AND MATH DOMAIN CONTAINING-RELATED"/>
    <property type="match status" value="1"/>
</dbReference>
<dbReference type="InterPro" id="IPR011333">
    <property type="entry name" value="SKP1/BTB/POZ_sf"/>
</dbReference>
<sequence>MSTISKKFVLKHTFKNVSSIIEKKPVFSGEEEHFNVPWRIYIARNDGNLSFYLNCPKSFKIGNWSVKTQIQLRIVSGYNRFLSAENTFGNTNPQNLFTSYGFASFMNWETMMTECVINDTLEVEAHVLIEKMTGFNEERLIYFNDEDLSDVMMLIGENKFYLSKQFLASQSSYFKSLFIEKHKKTSKLALPFIDSDDFQKLLELLHGHPVINENNVEGIVLLAKLIDSPLAKRQCEEFLVEKSKKSLQKRMQMAERYKLKKLASFCAESLNVPVESVPVMQPKLDNVENVIPNHAFHAQTANSPPPLITLKTIDEVMEYKSNSALIDTSSTVLDESSNKGLKCVWNGYMIYQKGPISLTWNFDWKELKSQGIDGLSGDIQLKSPDNSFPPFLIPVDLTESTQMIEHVIGNAANDIRVAFEYHFIPIYSYRDVTVIIEESNPELEIFLPSKKNDTILVVDAKLLYVNKSFLSYHSDYFEELFSKDGESENQNQYSIDDVKYEDFELLIRAIHPYTGFPDENRIPRLLEMASRFKVPSVIGQVEHHLLNNSKLDNIKMIWIADKYRMQRLLDKSISLMDSKKKAVDVKSSPEYSELSSDTKGRLFERLVLLL</sequence>
<feature type="domain" description="BTB" evidence="1">
    <location>
        <begin position="149"/>
        <end position="214"/>
    </location>
</feature>
<dbReference type="Gene3D" id="2.60.210.10">
    <property type="entry name" value="Apoptosis, Tumor Necrosis Factor Receptor Associated Protein 2, Chain A"/>
    <property type="match status" value="1"/>
</dbReference>
<dbReference type="InterPro" id="IPR002083">
    <property type="entry name" value="MATH/TRAF_dom"/>
</dbReference>
<dbReference type="CTD" id="9817728"/>
<dbReference type="SUPFAM" id="SSF49599">
    <property type="entry name" value="TRAF domain-like"/>
    <property type="match status" value="1"/>
</dbReference>
<dbReference type="PROSITE" id="PS50097">
    <property type="entry name" value="BTB"/>
    <property type="match status" value="2"/>
</dbReference>
<dbReference type="SMART" id="SM00225">
    <property type="entry name" value="BTB"/>
    <property type="match status" value="2"/>
</dbReference>
<dbReference type="Proteomes" id="UP000483820">
    <property type="component" value="Chromosome II"/>
</dbReference>
<dbReference type="RefSeq" id="XP_053590846.1">
    <property type="nucleotide sequence ID" value="XM_053726652.1"/>
</dbReference>
<dbReference type="Gene3D" id="3.30.710.10">
    <property type="entry name" value="Potassium Channel Kv1.1, Chain A"/>
    <property type="match status" value="2"/>
</dbReference>
<dbReference type="EMBL" id="WUAV01000002">
    <property type="protein sequence ID" value="KAF1768162.1"/>
    <property type="molecule type" value="Genomic_DNA"/>
</dbReference>
<dbReference type="KEGG" id="crq:GCK72_008124"/>
<dbReference type="SMART" id="SM00061">
    <property type="entry name" value="MATH"/>
    <property type="match status" value="1"/>
</dbReference>
<dbReference type="CDD" id="cd18186">
    <property type="entry name" value="BTB_POZ_ZBTB_KLHL-like"/>
    <property type="match status" value="2"/>
</dbReference>
<dbReference type="AlphaFoldDB" id="A0A6A5HQT7"/>
<dbReference type="PROSITE" id="PS50144">
    <property type="entry name" value="MATH"/>
    <property type="match status" value="1"/>
</dbReference>
<dbReference type="CDD" id="cd00121">
    <property type="entry name" value="MATH"/>
    <property type="match status" value="1"/>
</dbReference>
<dbReference type="InterPro" id="IPR000210">
    <property type="entry name" value="BTB/POZ_dom"/>
</dbReference>
<comment type="caution">
    <text evidence="3">The sequence shown here is derived from an EMBL/GenBank/DDBJ whole genome shotgun (WGS) entry which is preliminary data.</text>
</comment>
<proteinExistence type="predicted"/>
<evidence type="ECO:0008006" key="5">
    <source>
        <dbReference type="Google" id="ProtNLM"/>
    </source>
</evidence>
<protein>
    <recommendedName>
        <fullName evidence="5">BTB domain-containing protein</fullName>
    </recommendedName>
</protein>
<evidence type="ECO:0000313" key="4">
    <source>
        <dbReference type="Proteomes" id="UP000483820"/>
    </source>
</evidence>
<evidence type="ECO:0000259" key="1">
    <source>
        <dbReference type="PROSITE" id="PS50097"/>
    </source>
</evidence>
<dbReference type="GeneID" id="9817728"/>
<name>A0A6A5HQT7_CAERE</name>
<feature type="domain" description="MATH" evidence="2">
    <location>
        <begin position="7"/>
        <end position="127"/>
    </location>
</feature>
<reference evidence="3 4" key="1">
    <citation type="submission" date="2019-12" db="EMBL/GenBank/DDBJ databases">
        <title>Chromosome-level assembly of the Caenorhabditis remanei genome.</title>
        <authorList>
            <person name="Teterina A.A."/>
            <person name="Willis J.H."/>
            <person name="Phillips P.C."/>
        </authorList>
    </citation>
    <scope>NUCLEOTIDE SEQUENCE [LARGE SCALE GENOMIC DNA]</scope>
    <source>
        <strain evidence="3 4">PX506</strain>
        <tissue evidence="3">Whole organism</tissue>
    </source>
</reference>
<feature type="domain" description="BTB" evidence="1">
    <location>
        <begin position="452"/>
        <end position="511"/>
    </location>
</feature>
<dbReference type="PANTHER" id="PTHR22743">
    <property type="entry name" value="MEPRIN/TRAF-LIKE MATH FAMILY-C.ELEGANS"/>
    <property type="match status" value="1"/>
</dbReference>